<accession>A0A7W3NHE6</accession>
<dbReference type="RefSeq" id="WP_182528284.1">
    <property type="nucleotide sequence ID" value="NZ_JACJHT010000026.1"/>
</dbReference>
<dbReference type="Proteomes" id="UP000543174">
    <property type="component" value="Unassembled WGS sequence"/>
</dbReference>
<organism evidence="1 2">
    <name type="scientific">Priestia aryabhattai</name>
    <name type="common">Bacillus aryabhattai</name>
    <dbReference type="NCBI Taxonomy" id="412384"/>
    <lineage>
        <taxon>Bacteria</taxon>
        <taxon>Bacillati</taxon>
        <taxon>Bacillota</taxon>
        <taxon>Bacilli</taxon>
        <taxon>Bacillales</taxon>
        <taxon>Bacillaceae</taxon>
        <taxon>Priestia</taxon>
    </lineage>
</organism>
<comment type="caution">
    <text evidence="1">The sequence shown here is derived from an EMBL/GenBank/DDBJ whole genome shotgun (WGS) entry which is preliminary data.</text>
</comment>
<dbReference type="EMBL" id="JACJHT010000026">
    <property type="protein sequence ID" value="MBA9043088.1"/>
    <property type="molecule type" value="Genomic_DNA"/>
</dbReference>
<proteinExistence type="predicted"/>
<evidence type="ECO:0000313" key="1">
    <source>
        <dbReference type="EMBL" id="MBA9043088.1"/>
    </source>
</evidence>
<keyword evidence="2" id="KW-1185">Reference proteome</keyword>
<evidence type="ECO:0000313" key="2">
    <source>
        <dbReference type="Proteomes" id="UP000543174"/>
    </source>
</evidence>
<dbReference type="GO" id="GO:0003746">
    <property type="term" value="F:translation elongation factor activity"/>
    <property type="evidence" value="ECO:0007669"/>
    <property type="project" value="UniProtKB-KW"/>
</dbReference>
<name>A0A7W3NHE6_PRIAR</name>
<gene>
    <name evidence="1" type="ORF">HNP21_006266</name>
</gene>
<keyword evidence="1" id="KW-0648">Protein biosynthesis</keyword>
<protein>
    <submittedName>
        <fullName evidence="1">Transcription elongation factor Elf1</fullName>
    </submittedName>
</protein>
<keyword evidence="1" id="KW-0251">Elongation factor</keyword>
<dbReference type="AlphaFoldDB" id="A0A7W3NHE6"/>
<reference evidence="1" key="1">
    <citation type="submission" date="2020-08" db="EMBL/GenBank/DDBJ databases">
        <title>Functional genomics of gut bacteria from endangered species of beetles.</title>
        <authorList>
            <person name="Carlos-Shanley C."/>
        </authorList>
    </citation>
    <scope>NUCLEOTIDE SEQUENCE [LARGE SCALE GENOMIC DNA]</scope>
    <source>
        <strain evidence="1">S00060</strain>
    </source>
</reference>
<sequence>MFFKSLFNKENCKHNTYKLEADFSADPIWCSDCGENLDLEEFPLSENLKGELEEWVDDYGNWIDFSTDSLRENGIEMEKEYNKKGLQLFEQVKKQLGIDYPIVFVPSKSGELYKDL</sequence>